<proteinExistence type="inferred from homology"/>
<evidence type="ECO:0000256" key="2">
    <source>
        <dbReference type="ARBA" id="ARBA00022801"/>
    </source>
</evidence>
<evidence type="ECO:0000313" key="6">
    <source>
        <dbReference type="EMBL" id="KGX93908.1"/>
    </source>
</evidence>
<dbReference type="eggNOG" id="COG4464">
    <property type="taxonomic scope" value="Bacteria"/>
</dbReference>
<organism evidence="6 7">
    <name type="scientific">Pontibacillus halophilus JSM 076056 = DSM 19796</name>
    <dbReference type="NCBI Taxonomy" id="1385510"/>
    <lineage>
        <taxon>Bacteria</taxon>
        <taxon>Bacillati</taxon>
        <taxon>Bacillota</taxon>
        <taxon>Bacilli</taxon>
        <taxon>Bacillales</taxon>
        <taxon>Bacillaceae</taxon>
        <taxon>Pontibacillus</taxon>
    </lineage>
</organism>
<dbReference type="PIRSF" id="PIRSF016557">
    <property type="entry name" value="Caps_synth_CpsB"/>
    <property type="match status" value="1"/>
</dbReference>
<dbReference type="GO" id="GO:0030145">
    <property type="term" value="F:manganese ion binding"/>
    <property type="evidence" value="ECO:0007669"/>
    <property type="project" value="UniProtKB-UniRule"/>
</dbReference>
<dbReference type="PANTHER" id="PTHR39181">
    <property type="entry name" value="TYROSINE-PROTEIN PHOSPHATASE YWQE"/>
    <property type="match status" value="1"/>
</dbReference>
<sequence>MIEISCHILDENKDVQENMDASLKVAREAVKAGITSVIATPNYEGLHIDNYKERIHEQVSLLNEMLDVAGIPLSVLPGEEVNVNAEIVNKLHLGRLITMNSTNYVFIAIPKNSVPLHMHDMLFDLQINGYIPVITQPERNKEIQSNPNKLYDLVKNGAKTVVSTHSLLGHRGRKGQKLVEKLIEADLIHLLTCDVSLSNKSKFNLKEASEYLAKKFGDQTKNMFTDNARKLVAGEHFGLNQPKRIVKKTPFAFLR</sequence>
<reference evidence="6 7" key="1">
    <citation type="submission" date="2013-08" db="EMBL/GenBank/DDBJ databases">
        <authorList>
            <person name="Huang J."/>
            <person name="Wang G."/>
        </authorList>
    </citation>
    <scope>NUCLEOTIDE SEQUENCE [LARGE SCALE GENOMIC DNA]</scope>
    <source>
        <strain evidence="6 7">JSM 076056</strain>
    </source>
</reference>
<dbReference type="Pfam" id="PF19567">
    <property type="entry name" value="CpsB_CapC"/>
    <property type="match status" value="1"/>
</dbReference>
<dbReference type="Gene3D" id="3.20.20.140">
    <property type="entry name" value="Metal-dependent hydrolases"/>
    <property type="match status" value="1"/>
</dbReference>
<evidence type="ECO:0000313" key="7">
    <source>
        <dbReference type="Proteomes" id="UP000030528"/>
    </source>
</evidence>
<gene>
    <name evidence="6" type="ORF">N781_01585</name>
</gene>
<dbReference type="STRING" id="1385510.GCA_000425205_00163"/>
<evidence type="ECO:0000256" key="3">
    <source>
        <dbReference type="ARBA" id="ARBA00022912"/>
    </source>
</evidence>
<dbReference type="RefSeq" id="WP_026798983.1">
    <property type="nucleotide sequence ID" value="NZ_AULI01000001.1"/>
</dbReference>
<keyword evidence="2 5" id="KW-0378">Hydrolase</keyword>
<evidence type="ECO:0000256" key="4">
    <source>
        <dbReference type="ARBA" id="ARBA00051722"/>
    </source>
</evidence>
<dbReference type="OrthoDB" id="9788539at2"/>
<comment type="similarity">
    <text evidence="1 5">Belongs to the metallo-dependent hydrolases superfamily. CpsB/CapC family.</text>
</comment>
<keyword evidence="7" id="KW-1185">Reference proteome</keyword>
<keyword evidence="3 5" id="KW-0904">Protein phosphatase</keyword>
<dbReference type="EMBL" id="AVPE01000001">
    <property type="protein sequence ID" value="KGX93908.1"/>
    <property type="molecule type" value="Genomic_DNA"/>
</dbReference>
<evidence type="ECO:0000256" key="1">
    <source>
        <dbReference type="ARBA" id="ARBA00005750"/>
    </source>
</evidence>
<comment type="caution">
    <text evidence="6">The sequence shown here is derived from an EMBL/GenBank/DDBJ whole genome shotgun (WGS) entry which is preliminary data.</text>
</comment>
<dbReference type="PANTHER" id="PTHR39181:SF1">
    <property type="entry name" value="TYROSINE-PROTEIN PHOSPHATASE YWQE"/>
    <property type="match status" value="1"/>
</dbReference>
<comment type="catalytic activity">
    <reaction evidence="4 5">
        <text>O-phospho-L-tyrosyl-[protein] + H2O = L-tyrosyl-[protein] + phosphate</text>
        <dbReference type="Rhea" id="RHEA:10684"/>
        <dbReference type="Rhea" id="RHEA-COMP:10136"/>
        <dbReference type="Rhea" id="RHEA-COMP:20101"/>
        <dbReference type="ChEBI" id="CHEBI:15377"/>
        <dbReference type="ChEBI" id="CHEBI:43474"/>
        <dbReference type="ChEBI" id="CHEBI:46858"/>
        <dbReference type="ChEBI" id="CHEBI:61978"/>
        <dbReference type="EC" id="3.1.3.48"/>
    </reaction>
</comment>
<dbReference type="EC" id="3.1.3.48" evidence="5"/>
<dbReference type="Proteomes" id="UP000030528">
    <property type="component" value="Unassembled WGS sequence"/>
</dbReference>
<evidence type="ECO:0000256" key="5">
    <source>
        <dbReference type="PIRNR" id="PIRNR016557"/>
    </source>
</evidence>
<dbReference type="InterPro" id="IPR016667">
    <property type="entry name" value="Caps_polysacc_synth_CpsB/CapC"/>
</dbReference>
<protein>
    <recommendedName>
        <fullName evidence="5">Tyrosine-protein phosphatase</fullName>
        <ecNumber evidence="5">3.1.3.48</ecNumber>
    </recommendedName>
</protein>
<dbReference type="GO" id="GO:0004725">
    <property type="term" value="F:protein tyrosine phosphatase activity"/>
    <property type="evidence" value="ECO:0007669"/>
    <property type="project" value="UniProtKB-UniRule"/>
</dbReference>
<dbReference type="AlphaFoldDB" id="A0A0A5GRN7"/>
<accession>A0A0A5GRN7</accession>
<name>A0A0A5GRN7_9BACI</name>